<proteinExistence type="predicted"/>
<evidence type="ECO:0000313" key="2">
    <source>
        <dbReference type="Proteomes" id="UP000198559"/>
    </source>
</evidence>
<organism evidence="1 2">
    <name type="scientific">Bathymodiolus azoricus thioautotrophic gill symbiont</name>
    <dbReference type="NCBI Taxonomy" id="235205"/>
    <lineage>
        <taxon>Bacteria</taxon>
        <taxon>Pseudomonadati</taxon>
        <taxon>Pseudomonadota</taxon>
        <taxon>Gammaproteobacteria</taxon>
        <taxon>sulfur-oxidizing symbionts</taxon>
    </lineage>
</organism>
<dbReference type="Proteomes" id="UP000198559">
    <property type="component" value="Unassembled WGS sequence"/>
</dbReference>
<name>A0A1H6J5W1_9GAMM</name>
<dbReference type="AlphaFoldDB" id="A0A1H6J5W1"/>
<dbReference type="EMBL" id="CVUD02000032">
    <property type="protein sequence ID" value="SEH57482.1"/>
    <property type="molecule type" value="Genomic_DNA"/>
</dbReference>
<protein>
    <submittedName>
        <fullName evidence="1">Uncharacterized protein</fullName>
    </submittedName>
</protein>
<gene>
    <name evidence="1" type="ORF">BAZSYMB_SCAFFOLD00004_27</name>
</gene>
<evidence type="ECO:0000313" key="1">
    <source>
        <dbReference type="EMBL" id="SEH57482.1"/>
    </source>
</evidence>
<sequence length="40" mass="4341">MAIKLDIGMAIKFAIGDKAEVTEKNQILSGNEEKLMSSCI</sequence>
<accession>A0A1H6J5W1</accession>
<reference evidence="2" key="1">
    <citation type="submission" date="2016-06" db="EMBL/GenBank/DDBJ databases">
        <authorList>
            <person name="Petersen J."/>
            <person name="Sayavedra L."/>
        </authorList>
    </citation>
    <scope>NUCLEOTIDE SEQUENCE [LARGE SCALE GENOMIC DNA]</scope>
    <source>
        <strain evidence="2">BazSymB</strain>
    </source>
</reference>